<dbReference type="OrthoDB" id="5547497at2759"/>
<comment type="subcellular location">
    <subcellularLocation>
        <location evidence="1">Membrane</location>
        <topology evidence="1">Multi-pass membrane protein</topology>
    </subcellularLocation>
</comment>
<keyword evidence="4 5" id="KW-0472">Membrane</keyword>
<proteinExistence type="predicted"/>
<feature type="transmembrane region" description="Helical" evidence="5">
    <location>
        <begin position="94"/>
        <end position="115"/>
    </location>
</feature>
<keyword evidence="2 5" id="KW-0812">Transmembrane</keyword>
<feature type="domain" description="Sugar phosphate transporter" evidence="6">
    <location>
        <begin position="18"/>
        <end position="313"/>
    </location>
</feature>
<evidence type="ECO:0000256" key="4">
    <source>
        <dbReference type="ARBA" id="ARBA00023136"/>
    </source>
</evidence>
<keyword evidence="3 5" id="KW-1133">Transmembrane helix</keyword>
<feature type="transmembrane region" description="Helical" evidence="5">
    <location>
        <begin position="121"/>
        <end position="139"/>
    </location>
</feature>
<organism evidence="7 8">
    <name type="scientific">Biomphalaria glabrata</name>
    <name type="common">Bloodfluke planorb</name>
    <name type="synonym">Freshwater snail</name>
    <dbReference type="NCBI Taxonomy" id="6526"/>
    <lineage>
        <taxon>Eukaryota</taxon>
        <taxon>Metazoa</taxon>
        <taxon>Spiralia</taxon>
        <taxon>Lophotrochozoa</taxon>
        <taxon>Mollusca</taxon>
        <taxon>Gastropoda</taxon>
        <taxon>Heterobranchia</taxon>
        <taxon>Euthyneura</taxon>
        <taxon>Panpulmonata</taxon>
        <taxon>Hygrophila</taxon>
        <taxon>Lymnaeoidea</taxon>
        <taxon>Planorbidae</taxon>
        <taxon>Biomphalaria</taxon>
    </lineage>
</organism>
<dbReference type="GO" id="GO:0016020">
    <property type="term" value="C:membrane"/>
    <property type="evidence" value="ECO:0007669"/>
    <property type="project" value="UniProtKB-SubCell"/>
</dbReference>
<dbReference type="InterPro" id="IPR004853">
    <property type="entry name" value="Sugar_P_trans_dom"/>
</dbReference>
<dbReference type="Proteomes" id="UP001165740">
    <property type="component" value="Chromosome 4"/>
</dbReference>
<protein>
    <submittedName>
        <fullName evidence="8">GDP-fucose transporter 1-like isoform X1</fullName>
    </submittedName>
</protein>
<dbReference type="AlphaFoldDB" id="A0A9W3AA80"/>
<evidence type="ECO:0000256" key="1">
    <source>
        <dbReference type="ARBA" id="ARBA00004141"/>
    </source>
</evidence>
<dbReference type="GeneID" id="129926079"/>
<dbReference type="RefSeq" id="XP_055884059.1">
    <property type="nucleotide sequence ID" value="XM_056028084.1"/>
</dbReference>
<evidence type="ECO:0000256" key="2">
    <source>
        <dbReference type="ARBA" id="ARBA00022692"/>
    </source>
</evidence>
<name>A0A9W3AA80_BIOGL</name>
<dbReference type="InterPro" id="IPR037185">
    <property type="entry name" value="EmrE-like"/>
</dbReference>
<gene>
    <name evidence="8" type="primary">LOC129926079</name>
</gene>
<dbReference type="PANTHER" id="PTHR11132">
    <property type="entry name" value="SOLUTE CARRIER FAMILY 35"/>
    <property type="match status" value="1"/>
</dbReference>
<evidence type="ECO:0000256" key="3">
    <source>
        <dbReference type="ARBA" id="ARBA00022989"/>
    </source>
</evidence>
<feature type="transmembrane region" description="Helical" evidence="5">
    <location>
        <begin position="240"/>
        <end position="258"/>
    </location>
</feature>
<evidence type="ECO:0000256" key="5">
    <source>
        <dbReference type="SAM" id="Phobius"/>
    </source>
</evidence>
<evidence type="ECO:0000259" key="6">
    <source>
        <dbReference type="Pfam" id="PF03151"/>
    </source>
</evidence>
<accession>A0A9W3AA80</accession>
<keyword evidence="7" id="KW-1185">Reference proteome</keyword>
<evidence type="ECO:0000313" key="7">
    <source>
        <dbReference type="Proteomes" id="UP001165740"/>
    </source>
</evidence>
<evidence type="ECO:0000313" key="8">
    <source>
        <dbReference type="RefSeq" id="XP_055884059.1"/>
    </source>
</evidence>
<dbReference type="Pfam" id="PF03151">
    <property type="entry name" value="TPT"/>
    <property type="match status" value="1"/>
</dbReference>
<feature type="transmembrane region" description="Helical" evidence="5">
    <location>
        <begin position="169"/>
        <end position="188"/>
    </location>
</feature>
<dbReference type="OMA" id="SHHISAN"/>
<feature type="transmembrane region" description="Helical" evidence="5">
    <location>
        <begin position="15"/>
        <end position="36"/>
    </location>
</feature>
<dbReference type="InterPro" id="IPR050186">
    <property type="entry name" value="TPT_transporter"/>
</dbReference>
<feature type="transmembrane region" description="Helical" evidence="5">
    <location>
        <begin position="48"/>
        <end position="67"/>
    </location>
</feature>
<sequence length="342" mass="38713">MTWNKSSSYKKMDTCSFKIAAAIFSYWTVSTGMVFVNKQLVQLTPKDLSLFIVWFQCVFGALCLYLISQLSRNWNGNIGPSLYLHKHHLIQRDMIISSITFISALTFNSVLLKYISISFYQIARSLTIIFVIVLSAIVLQQKVGLRVLLACVLIILGFYIGVHEEIQQYGLQVVGVFYGGVTSFFSALSSTVCKKCQKENSVSSLQLTYIVFTIGCIILTPLVLVTSQLESALYLQVDQTYFWCLLFLSGLCCLLVGWISTLQITLTSPLTYIISTNSKSVIQTLLAVFWNKEAKNLFWWLGNVFVLSGIVLYAIFNHKESQKSDKERFIQKTNCSGIEKKR</sequence>
<feature type="transmembrane region" description="Helical" evidence="5">
    <location>
        <begin position="146"/>
        <end position="163"/>
    </location>
</feature>
<feature type="transmembrane region" description="Helical" evidence="5">
    <location>
        <begin position="209"/>
        <end position="228"/>
    </location>
</feature>
<reference evidence="8" key="1">
    <citation type="submission" date="2025-08" db="UniProtKB">
        <authorList>
            <consortium name="RefSeq"/>
        </authorList>
    </citation>
    <scope>IDENTIFICATION</scope>
</reference>
<dbReference type="SUPFAM" id="SSF103481">
    <property type="entry name" value="Multidrug resistance efflux transporter EmrE"/>
    <property type="match status" value="2"/>
</dbReference>
<feature type="transmembrane region" description="Helical" evidence="5">
    <location>
        <begin position="297"/>
        <end position="316"/>
    </location>
</feature>